<comment type="caution">
    <text evidence="3">The sequence shown here is derived from an EMBL/GenBank/DDBJ whole genome shotgun (WGS) entry which is preliminary data.</text>
</comment>
<gene>
    <name evidence="2" type="ORF">AVEN_191785_1</name>
    <name evidence="3" type="ORF">AVEN_263855_1</name>
    <name evidence="4" type="ORF">AVEN_60740_1</name>
    <name evidence="5" type="ORF">AVEN_78395_1</name>
</gene>
<dbReference type="EMBL" id="BGPR01171735">
    <property type="protein sequence ID" value="GBM33227.1"/>
    <property type="molecule type" value="Genomic_DNA"/>
</dbReference>
<dbReference type="EMBL" id="BGPR01171744">
    <property type="protein sequence ID" value="GBM33254.1"/>
    <property type="molecule type" value="Genomic_DNA"/>
</dbReference>
<dbReference type="AlphaFoldDB" id="A0A4Y2EXH5"/>
<feature type="region of interest" description="Disordered" evidence="1">
    <location>
        <begin position="53"/>
        <end position="104"/>
    </location>
</feature>
<name>A0A4Y2EXH5_ARAVE</name>
<evidence type="ECO:0000313" key="4">
    <source>
        <dbReference type="EMBL" id="GBM33254.1"/>
    </source>
</evidence>
<feature type="compositionally biased region" description="Basic and acidic residues" evidence="1">
    <location>
        <begin position="63"/>
        <end position="73"/>
    </location>
</feature>
<evidence type="ECO:0000313" key="2">
    <source>
        <dbReference type="EMBL" id="GBM33204.1"/>
    </source>
</evidence>
<reference evidence="3 6" key="1">
    <citation type="journal article" date="2019" name="Sci. Rep.">
        <title>Orb-weaving spider Araneus ventricosus genome elucidates the spidroin gene catalogue.</title>
        <authorList>
            <person name="Kono N."/>
            <person name="Nakamura H."/>
            <person name="Ohtoshi R."/>
            <person name="Moran D.A.P."/>
            <person name="Shinohara A."/>
            <person name="Yoshida Y."/>
            <person name="Fujiwara M."/>
            <person name="Mori M."/>
            <person name="Tomita M."/>
            <person name="Arakawa K."/>
        </authorList>
    </citation>
    <scope>NUCLEOTIDE SEQUENCE [LARGE SCALE GENOMIC DNA]</scope>
</reference>
<sequence>MQSQAHSNVQRTICDYPSSRGRMLRDQVYDGTKKVSEGRSHTTSSCILRTKYSEVASSEEEEKAAVEVDDHPNIPDPQNTGKGSRRYDMPLNRRSPKKHELSLR</sequence>
<dbReference type="EMBL" id="BGPR01171727">
    <property type="protein sequence ID" value="GBM33204.1"/>
    <property type="molecule type" value="Genomic_DNA"/>
</dbReference>
<keyword evidence="6" id="KW-1185">Reference proteome</keyword>
<dbReference type="Proteomes" id="UP000499080">
    <property type="component" value="Unassembled WGS sequence"/>
</dbReference>
<organism evidence="3 6">
    <name type="scientific">Araneus ventricosus</name>
    <name type="common">Orbweaver spider</name>
    <name type="synonym">Epeira ventricosa</name>
    <dbReference type="NCBI Taxonomy" id="182803"/>
    <lineage>
        <taxon>Eukaryota</taxon>
        <taxon>Metazoa</taxon>
        <taxon>Ecdysozoa</taxon>
        <taxon>Arthropoda</taxon>
        <taxon>Chelicerata</taxon>
        <taxon>Arachnida</taxon>
        <taxon>Araneae</taxon>
        <taxon>Araneomorphae</taxon>
        <taxon>Entelegynae</taxon>
        <taxon>Araneoidea</taxon>
        <taxon>Araneidae</taxon>
        <taxon>Araneus</taxon>
    </lineage>
</organism>
<dbReference type="EMBL" id="BGPR01171749">
    <property type="protein sequence ID" value="GBM33268.1"/>
    <property type="molecule type" value="Genomic_DNA"/>
</dbReference>
<evidence type="ECO:0000256" key="1">
    <source>
        <dbReference type="SAM" id="MobiDB-lite"/>
    </source>
</evidence>
<evidence type="ECO:0000313" key="6">
    <source>
        <dbReference type="Proteomes" id="UP000499080"/>
    </source>
</evidence>
<protein>
    <submittedName>
        <fullName evidence="3">Uncharacterized protein</fullName>
    </submittedName>
</protein>
<accession>A0A4Y2EXH5</accession>
<proteinExistence type="predicted"/>
<evidence type="ECO:0000313" key="5">
    <source>
        <dbReference type="EMBL" id="GBM33268.1"/>
    </source>
</evidence>
<evidence type="ECO:0000313" key="3">
    <source>
        <dbReference type="EMBL" id="GBM33227.1"/>
    </source>
</evidence>